<dbReference type="SUPFAM" id="SSF56954">
    <property type="entry name" value="Outer membrane efflux proteins (OEP)"/>
    <property type="match status" value="1"/>
</dbReference>
<evidence type="ECO:0000313" key="3">
    <source>
        <dbReference type="EMBL" id="MBL0764893.1"/>
    </source>
</evidence>
<keyword evidence="2" id="KW-0812">Transmembrane</keyword>
<dbReference type="Pfam" id="PF02321">
    <property type="entry name" value="OEP"/>
    <property type="match status" value="2"/>
</dbReference>
<gene>
    <name evidence="3" type="ORF">JKP34_06500</name>
</gene>
<dbReference type="AlphaFoldDB" id="A0A937AJV0"/>
<dbReference type="PANTHER" id="PTHR30203:SF30">
    <property type="entry name" value="OUTER MEMBRANE PROTEIN-RELATED"/>
    <property type="match status" value="1"/>
</dbReference>
<dbReference type="PANTHER" id="PTHR30203">
    <property type="entry name" value="OUTER MEMBRANE CATION EFFLUX PROTEIN"/>
    <property type="match status" value="1"/>
</dbReference>
<dbReference type="RefSeq" id="WP_201918903.1">
    <property type="nucleotide sequence ID" value="NZ_JAERQG010000001.1"/>
</dbReference>
<dbReference type="InterPro" id="IPR010131">
    <property type="entry name" value="MdtP/NodT-like"/>
</dbReference>
<evidence type="ECO:0000256" key="1">
    <source>
        <dbReference type="ARBA" id="ARBA00007613"/>
    </source>
</evidence>
<comment type="subcellular location">
    <subcellularLocation>
        <location evidence="2">Cell membrane</location>
        <topology evidence="2">Lipid-anchor</topology>
    </subcellularLocation>
</comment>
<dbReference type="Gene3D" id="1.20.1600.10">
    <property type="entry name" value="Outer membrane efflux proteins (OEP)"/>
    <property type="match status" value="1"/>
</dbReference>
<proteinExistence type="inferred from homology"/>
<keyword evidence="4" id="KW-1185">Reference proteome</keyword>
<sequence length="478" mass="53682">MNRSIIKITFGVIFLSLVFTACKTPSLVERSAQVNLPDTYSASEDTTNNTKVHWKDYFQDQYLIGLIDTALSNNQELNIVLQEIAISANEVQAKQGEILPSVGLKAGGGLEKNALHTPLGANEEYFNEQEERNLDSPVPDLMVGAVANWEVDIWRKLRNSKKSAVKRYMSSIEGKNFLVTNLVAEIANAYYELLALDNQLAIVKRNIEIQSNALEIVKLQKQAAKVTELAVRKFEAEVFHTRSLQYDIQQRIYETENELNYLVGRYPQPIERDAETFNNLMPDTIQAGVPSQLLENRPDVREAALNLEAAKLDVKVAKARFYPSLDISAAIGLQAFNPSFLVKTPESMLYSLAGELAAPLINRKAIKAEYKSANSRQIQAVIDYERTVLNAYIEVANQLSNIGNLQSSYDLKSKEVDALTESITIANTLFRSARADYMEVLLTQRDALESKFELVETKMQRMNARVNVYRALGGGWQN</sequence>
<comment type="caution">
    <text evidence="3">The sequence shown here is derived from an EMBL/GenBank/DDBJ whole genome shotgun (WGS) entry which is preliminary data.</text>
</comment>
<organism evidence="3 4">
    <name type="scientific">Marivirga atlantica</name>
    <dbReference type="NCBI Taxonomy" id="1548457"/>
    <lineage>
        <taxon>Bacteria</taxon>
        <taxon>Pseudomonadati</taxon>
        <taxon>Bacteroidota</taxon>
        <taxon>Cytophagia</taxon>
        <taxon>Cytophagales</taxon>
        <taxon>Marivirgaceae</taxon>
        <taxon>Marivirga</taxon>
    </lineage>
</organism>
<name>A0A937AJV0_9BACT</name>
<keyword evidence="2" id="KW-0564">Palmitate</keyword>
<keyword evidence="2" id="KW-1134">Transmembrane beta strand</keyword>
<keyword evidence="2" id="KW-0472">Membrane</keyword>
<comment type="similarity">
    <text evidence="1 2">Belongs to the outer membrane factor (OMF) (TC 1.B.17) family.</text>
</comment>
<dbReference type="GO" id="GO:0015562">
    <property type="term" value="F:efflux transmembrane transporter activity"/>
    <property type="evidence" value="ECO:0007669"/>
    <property type="project" value="InterPro"/>
</dbReference>
<evidence type="ECO:0000313" key="4">
    <source>
        <dbReference type="Proteomes" id="UP000642920"/>
    </source>
</evidence>
<dbReference type="NCBIfam" id="TIGR01845">
    <property type="entry name" value="outer_NodT"/>
    <property type="match status" value="1"/>
</dbReference>
<protein>
    <submittedName>
        <fullName evidence="3">TolC family protein</fullName>
    </submittedName>
</protein>
<dbReference type="EMBL" id="JAERQG010000001">
    <property type="protein sequence ID" value="MBL0764893.1"/>
    <property type="molecule type" value="Genomic_DNA"/>
</dbReference>
<dbReference type="PROSITE" id="PS51257">
    <property type="entry name" value="PROKAR_LIPOPROTEIN"/>
    <property type="match status" value="1"/>
</dbReference>
<dbReference type="GO" id="GO:0005886">
    <property type="term" value="C:plasma membrane"/>
    <property type="evidence" value="ECO:0007669"/>
    <property type="project" value="UniProtKB-SubCell"/>
</dbReference>
<evidence type="ECO:0000256" key="2">
    <source>
        <dbReference type="RuleBase" id="RU362097"/>
    </source>
</evidence>
<keyword evidence="2" id="KW-0449">Lipoprotein</keyword>
<dbReference type="Proteomes" id="UP000642920">
    <property type="component" value="Unassembled WGS sequence"/>
</dbReference>
<dbReference type="Gene3D" id="2.20.200.10">
    <property type="entry name" value="Outer membrane efflux proteins (OEP)"/>
    <property type="match status" value="1"/>
</dbReference>
<dbReference type="InterPro" id="IPR003423">
    <property type="entry name" value="OMP_efflux"/>
</dbReference>
<accession>A0A937AJV0</accession>
<reference evidence="3" key="1">
    <citation type="submission" date="2021-01" db="EMBL/GenBank/DDBJ databases">
        <title>Marivirga sp. nov., isolated from intertidal surface sediments.</title>
        <authorList>
            <person name="Zhang M."/>
        </authorList>
    </citation>
    <scope>NUCLEOTIDE SEQUENCE</scope>
    <source>
        <strain evidence="3">SM1354</strain>
    </source>
</reference>